<sequence length="94" mass="10643">MGGVSSSNFEGYYTTWKCNACLESHCLEDEEVTPTPKGPMTRGRLKKINEKLEKGLKLLTNYVGEMKTIDIEKLNGKVLMFVLHPLSQPKVIER</sequence>
<gene>
    <name evidence="1" type="ORF">CR513_62834</name>
</gene>
<reference evidence="1" key="1">
    <citation type="submission" date="2018-05" db="EMBL/GenBank/DDBJ databases">
        <title>Draft genome of Mucuna pruriens seed.</title>
        <authorList>
            <person name="Nnadi N.E."/>
            <person name="Vos R."/>
            <person name="Hasami M.H."/>
            <person name="Devisetty U.K."/>
            <person name="Aguiy J.C."/>
        </authorList>
    </citation>
    <scope>NUCLEOTIDE SEQUENCE [LARGE SCALE GENOMIC DNA]</scope>
    <source>
        <strain evidence="1">JCA_2017</strain>
    </source>
</reference>
<dbReference type="AlphaFoldDB" id="A0A371DZB3"/>
<dbReference type="OrthoDB" id="1435572at2759"/>
<organism evidence="1 2">
    <name type="scientific">Mucuna pruriens</name>
    <name type="common">Velvet bean</name>
    <name type="synonym">Dolichos pruriens</name>
    <dbReference type="NCBI Taxonomy" id="157652"/>
    <lineage>
        <taxon>Eukaryota</taxon>
        <taxon>Viridiplantae</taxon>
        <taxon>Streptophyta</taxon>
        <taxon>Embryophyta</taxon>
        <taxon>Tracheophyta</taxon>
        <taxon>Spermatophyta</taxon>
        <taxon>Magnoliopsida</taxon>
        <taxon>eudicotyledons</taxon>
        <taxon>Gunneridae</taxon>
        <taxon>Pentapetalae</taxon>
        <taxon>rosids</taxon>
        <taxon>fabids</taxon>
        <taxon>Fabales</taxon>
        <taxon>Fabaceae</taxon>
        <taxon>Papilionoideae</taxon>
        <taxon>50 kb inversion clade</taxon>
        <taxon>NPAAA clade</taxon>
        <taxon>indigoferoid/millettioid clade</taxon>
        <taxon>Phaseoleae</taxon>
        <taxon>Mucuna</taxon>
    </lineage>
</organism>
<feature type="non-terminal residue" evidence="1">
    <location>
        <position position="1"/>
    </location>
</feature>
<dbReference type="EMBL" id="QJKJ01018060">
    <property type="protein sequence ID" value="RDX57889.1"/>
    <property type="molecule type" value="Genomic_DNA"/>
</dbReference>
<protein>
    <submittedName>
        <fullName evidence="1">Uncharacterized protein</fullName>
    </submittedName>
</protein>
<name>A0A371DZB3_MUCPR</name>
<evidence type="ECO:0000313" key="2">
    <source>
        <dbReference type="Proteomes" id="UP000257109"/>
    </source>
</evidence>
<accession>A0A371DZB3</accession>
<dbReference type="Proteomes" id="UP000257109">
    <property type="component" value="Unassembled WGS sequence"/>
</dbReference>
<keyword evidence="2" id="KW-1185">Reference proteome</keyword>
<evidence type="ECO:0000313" key="1">
    <source>
        <dbReference type="EMBL" id="RDX57889.1"/>
    </source>
</evidence>
<comment type="caution">
    <text evidence="1">The sequence shown here is derived from an EMBL/GenBank/DDBJ whole genome shotgun (WGS) entry which is preliminary data.</text>
</comment>
<proteinExistence type="predicted"/>